<proteinExistence type="inferred from homology"/>
<evidence type="ECO:0000256" key="4">
    <source>
        <dbReference type="PROSITE-ProRule" id="PRU00982"/>
    </source>
</evidence>
<evidence type="ECO:0000259" key="5">
    <source>
        <dbReference type="PROSITE" id="PS50097"/>
    </source>
</evidence>
<evidence type="ECO:0000313" key="7">
    <source>
        <dbReference type="EMBL" id="KAJ8511396.1"/>
    </source>
</evidence>
<dbReference type="FunFam" id="3.30.710.10:FF:000168">
    <property type="entry name" value="BTB/POZ domain-containing protein At1g03010"/>
    <property type="match status" value="1"/>
</dbReference>
<dbReference type="EMBL" id="JAQQAF010000001">
    <property type="protein sequence ID" value="KAJ8511396.1"/>
    <property type="molecule type" value="Genomic_DNA"/>
</dbReference>
<dbReference type="InterPro" id="IPR043454">
    <property type="entry name" value="NPH3/RPT2-like"/>
</dbReference>
<comment type="similarity">
    <text evidence="4">Belongs to the NPH3 family.</text>
</comment>
<keyword evidence="2" id="KW-0597">Phosphoprotein</keyword>
<dbReference type="AlphaFoldDB" id="A0AAV8QJE6"/>
<comment type="caution">
    <text evidence="7">The sequence shown here is derived from an EMBL/GenBank/DDBJ whole genome shotgun (WGS) entry which is preliminary data.</text>
</comment>
<organism evidence="7 8">
    <name type="scientific">Ensete ventricosum</name>
    <name type="common">Abyssinian banana</name>
    <name type="synonym">Musa ensete</name>
    <dbReference type="NCBI Taxonomy" id="4639"/>
    <lineage>
        <taxon>Eukaryota</taxon>
        <taxon>Viridiplantae</taxon>
        <taxon>Streptophyta</taxon>
        <taxon>Embryophyta</taxon>
        <taxon>Tracheophyta</taxon>
        <taxon>Spermatophyta</taxon>
        <taxon>Magnoliopsida</taxon>
        <taxon>Liliopsida</taxon>
        <taxon>Zingiberales</taxon>
        <taxon>Musaceae</taxon>
        <taxon>Ensete</taxon>
    </lineage>
</organism>
<dbReference type="PROSITE" id="PS51649">
    <property type="entry name" value="NPH3"/>
    <property type="match status" value="1"/>
</dbReference>
<keyword evidence="8" id="KW-1185">Reference proteome</keyword>
<dbReference type="SMART" id="SM00225">
    <property type="entry name" value="BTB"/>
    <property type="match status" value="1"/>
</dbReference>
<dbReference type="Proteomes" id="UP001222027">
    <property type="component" value="Unassembled WGS sequence"/>
</dbReference>
<dbReference type="PROSITE" id="PS50097">
    <property type="entry name" value="BTB"/>
    <property type="match status" value="1"/>
</dbReference>
<accession>A0AAV8QJE6</accession>
<evidence type="ECO:0000259" key="6">
    <source>
        <dbReference type="PROSITE" id="PS51649"/>
    </source>
</evidence>
<name>A0AAV8QJE6_ENSVE</name>
<evidence type="ECO:0000313" key="8">
    <source>
        <dbReference type="Proteomes" id="UP001222027"/>
    </source>
</evidence>
<dbReference type="InterPro" id="IPR000210">
    <property type="entry name" value="BTB/POZ_dom"/>
</dbReference>
<gene>
    <name evidence="7" type="ORF">OPV22_001830</name>
</gene>
<feature type="domain" description="NPH3" evidence="6">
    <location>
        <begin position="184"/>
        <end position="463"/>
    </location>
</feature>
<keyword evidence="3" id="KW-0833">Ubl conjugation pathway</keyword>
<reference evidence="7 8" key="1">
    <citation type="submission" date="2022-12" db="EMBL/GenBank/DDBJ databases">
        <title>Chromosome-scale assembly of the Ensete ventricosum genome.</title>
        <authorList>
            <person name="Dussert Y."/>
            <person name="Stocks J."/>
            <person name="Wendawek A."/>
            <person name="Woldeyes F."/>
            <person name="Nichols R.A."/>
            <person name="Borrell J.S."/>
        </authorList>
    </citation>
    <scope>NUCLEOTIDE SEQUENCE [LARGE SCALE GENOMIC DNA]</scope>
    <source>
        <strain evidence="8">cv. Maze</strain>
        <tissue evidence="7">Seeds</tissue>
    </source>
</reference>
<dbReference type="Gene3D" id="3.30.710.10">
    <property type="entry name" value="Potassium Channel Kv1.1, Chain A"/>
    <property type="match status" value="1"/>
</dbReference>
<dbReference type="SUPFAM" id="SSF54695">
    <property type="entry name" value="POZ domain"/>
    <property type="match status" value="1"/>
</dbReference>
<evidence type="ECO:0000256" key="1">
    <source>
        <dbReference type="ARBA" id="ARBA00004906"/>
    </source>
</evidence>
<evidence type="ECO:0008006" key="9">
    <source>
        <dbReference type="Google" id="ProtNLM"/>
    </source>
</evidence>
<protein>
    <recommendedName>
        <fullName evidence="9">NPH3 domain-containing protein</fullName>
    </recommendedName>
</protein>
<feature type="domain" description="BTB" evidence="5">
    <location>
        <begin position="28"/>
        <end position="96"/>
    </location>
</feature>
<dbReference type="Pfam" id="PF03000">
    <property type="entry name" value="NPH3"/>
    <property type="match status" value="1"/>
</dbReference>
<dbReference type="InterPro" id="IPR011333">
    <property type="entry name" value="SKP1/BTB/POZ_sf"/>
</dbReference>
<dbReference type="Pfam" id="PF00651">
    <property type="entry name" value="BTB"/>
    <property type="match status" value="1"/>
</dbReference>
<sequence>MASSAPSSRLSAAMETTSQWDFSQDIPSDIVVQVGDATFQLHKFVLAAKSGYIRRKVMESESANLSCIDLSDVPIGAEVFERVAKFCYGVNFEISLRNVAALRCAAEYLQMTEEYCRGNLAARTEEFINQAAVKTLPGAVALLRSCEGPLLPMAESLQVVQLSVDAISLKSCNESNRPTRSPPNWWAGELAALSPTSLQMILIAMKSRGADPKYLAAAVVVYAEKFLPHLLHPSAGASAPAGGNDRTRQRSLLESVVSVLLPDCDAPLPVGFIFYLLRAAIFLEASEGCRRELEQRASACLDQATVADLLTITLDYAGERVVDLENARRIVAGFAEREAGGGGGAVYKGDSGATCCSPAAQKVARTIDSFVGKIASDEELSVSKFTGIAGALPKSARRFDDDLYRAVDIYLKAHPGLDEIEREKASSVIDPLKLSYDARLHASQNKRLPLQVVLHALYYDQLKQRSGMEDEATAVAVAPGAALGRDNGLKADVSLIRENEALRSELARMKMYVSELHRGGGMGGQGSGVKARSKKTMFFSSVSRTLGKLNPFKQGSKDTSNMDDGVVVDVTKPRRRRFSLS</sequence>
<dbReference type="InterPro" id="IPR027356">
    <property type="entry name" value="NPH3_dom"/>
</dbReference>
<evidence type="ECO:0000256" key="3">
    <source>
        <dbReference type="ARBA" id="ARBA00022786"/>
    </source>
</evidence>
<comment type="pathway">
    <text evidence="1">Protein modification; protein ubiquitination.</text>
</comment>
<evidence type="ECO:0000256" key="2">
    <source>
        <dbReference type="ARBA" id="ARBA00022553"/>
    </source>
</evidence>
<dbReference type="PANTHER" id="PTHR32370">
    <property type="entry name" value="OS12G0117600 PROTEIN"/>
    <property type="match status" value="1"/>
</dbReference>